<organism evidence="1 2">
    <name type="scientific">Geodermatophilus siccatus</name>
    <dbReference type="NCBI Taxonomy" id="1137991"/>
    <lineage>
        <taxon>Bacteria</taxon>
        <taxon>Bacillati</taxon>
        <taxon>Actinomycetota</taxon>
        <taxon>Actinomycetes</taxon>
        <taxon>Geodermatophilales</taxon>
        <taxon>Geodermatophilaceae</taxon>
        <taxon>Geodermatophilus</taxon>
    </lineage>
</organism>
<protein>
    <submittedName>
        <fullName evidence="1">Uncharacterized protein</fullName>
    </submittedName>
</protein>
<accession>A0A1G9U4Q1</accession>
<proteinExistence type="predicted"/>
<dbReference type="EMBL" id="FNHE01000006">
    <property type="protein sequence ID" value="SDM54822.1"/>
    <property type="molecule type" value="Genomic_DNA"/>
</dbReference>
<evidence type="ECO:0000313" key="1">
    <source>
        <dbReference type="EMBL" id="SDM54822.1"/>
    </source>
</evidence>
<keyword evidence="2" id="KW-1185">Reference proteome</keyword>
<dbReference type="Proteomes" id="UP000198680">
    <property type="component" value="Unassembled WGS sequence"/>
</dbReference>
<gene>
    <name evidence="1" type="ORF">SAMN05660642_02772</name>
</gene>
<sequence length="40" mass="3997">MPRRLLSAPLVDGANELTIGPGSLSATHLPAVLVARGTGS</sequence>
<name>A0A1G9U4Q1_9ACTN</name>
<dbReference type="STRING" id="1137991.SAMN05660642_02772"/>
<evidence type="ECO:0000313" key="2">
    <source>
        <dbReference type="Proteomes" id="UP000198680"/>
    </source>
</evidence>
<dbReference type="AlphaFoldDB" id="A0A1G9U4Q1"/>
<reference evidence="2" key="1">
    <citation type="submission" date="2016-10" db="EMBL/GenBank/DDBJ databases">
        <authorList>
            <person name="Varghese N."/>
            <person name="Submissions S."/>
        </authorList>
    </citation>
    <scope>NUCLEOTIDE SEQUENCE [LARGE SCALE GENOMIC DNA]</scope>
    <source>
        <strain evidence="2">DSM 45419</strain>
    </source>
</reference>